<proteinExistence type="predicted"/>
<reference evidence="4 5" key="1">
    <citation type="submission" date="2020-08" db="EMBL/GenBank/DDBJ databases">
        <title>Genome public.</title>
        <authorList>
            <person name="Liu C."/>
            <person name="Sun Q."/>
        </authorList>
    </citation>
    <scope>NUCLEOTIDE SEQUENCE [LARGE SCALE GENOMIC DNA]</scope>
    <source>
        <strain evidence="4 5">NSJ-35</strain>
    </source>
</reference>
<dbReference type="EMBL" id="JACOON010000001">
    <property type="protein sequence ID" value="MBC5646905.1"/>
    <property type="molecule type" value="Genomic_DNA"/>
</dbReference>
<dbReference type="InterPro" id="IPR001633">
    <property type="entry name" value="EAL_dom"/>
</dbReference>
<dbReference type="NCBIfam" id="TIGR00254">
    <property type="entry name" value="GGDEF"/>
    <property type="match status" value="1"/>
</dbReference>
<dbReference type="InterPro" id="IPR035919">
    <property type="entry name" value="EAL_sf"/>
</dbReference>
<dbReference type="PROSITE" id="PS50887">
    <property type="entry name" value="GGDEF"/>
    <property type="match status" value="1"/>
</dbReference>
<evidence type="ECO:0000256" key="1">
    <source>
        <dbReference type="SAM" id="Phobius"/>
    </source>
</evidence>
<keyword evidence="1" id="KW-0812">Transmembrane</keyword>
<dbReference type="RefSeq" id="WP_186856438.1">
    <property type="nucleotide sequence ID" value="NZ_JACOON010000001.1"/>
</dbReference>
<dbReference type="SUPFAM" id="SSF141868">
    <property type="entry name" value="EAL domain-like"/>
    <property type="match status" value="1"/>
</dbReference>
<keyword evidence="5" id="KW-1185">Reference proteome</keyword>
<dbReference type="SUPFAM" id="SSF55073">
    <property type="entry name" value="Nucleotide cyclase"/>
    <property type="match status" value="1"/>
</dbReference>
<feature type="domain" description="GGDEF" evidence="3">
    <location>
        <begin position="583"/>
        <end position="719"/>
    </location>
</feature>
<dbReference type="SMART" id="SM00267">
    <property type="entry name" value="GGDEF"/>
    <property type="match status" value="1"/>
</dbReference>
<evidence type="ECO:0000313" key="5">
    <source>
        <dbReference type="Proteomes" id="UP000606889"/>
    </source>
</evidence>
<dbReference type="InterPro" id="IPR029787">
    <property type="entry name" value="Nucleotide_cyclase"/>
</dbReference>
<evidence type="ECO:0000313" key="4">
    <source>
        <dbReference type="EMBL" id="MBC5646905.1"/>
    </source>
</evidence>
<dbReference type="Gene3D" id="3.30.70.270">
    <property type="match status" value="1"/>
</dbReference>
<evidence type="ECO:0000259" key="3">
    <source>
        <dbReference type="PROSITE" id="PS50887"/>
    </source>
</evidence>
<accession>A0ABR7EAU2</accession>
<sequence>MKDKSIMHKFMIPILAIMLAQTVLFACIFLFSGTVSRLNDNSFDILTERTQSRKNYLQNEMIQKWSNLDSAEASINTAVDELLAIHKRSSAQFDQETGTAILNAISGDLITLLREHAVTEAFVILDGSGNSATKQGLYLRDLDPTTNSDDNSDLQVERAPSSVTKKLGISLASTWSSNFELSAADENSKFYYLPLNAASDYPDALSSDLGYWSHPFSLSPDFGSSIVTYTIPLRTSDGTAYGVLGTGITTDYLAGFLPYSEIDINKKGAYLLGIREDESSDLTPIVTSGLMAKMYIGTSETASLVPYASYDNIYTLEKNDRITDDVYVSTQALRLYNTNTPFEDEQWILSGIIEGKYLLDSSSHVIVMVLVSFIISILFGIISAVIVGKVLTAPISILGRVLRASTAETPLHFPKTHITEIDSLADAVQILNRDVERTASRFSQIIQAADISMGAYEYNPITNQVLISGKFLSLFGLSERTHMSSEEFGAQLKLFSAAREETPDRNTYIYKIPTKDGGMRWLRLRLIGDDKPYMGVLSDVTRELLEKRKIEYERDYDALTNLLNRRAFHAAMKDIFAHSEKLKVAAFMMWDLDNLKYINDTYGHDYGDEYIRSTANVLKRFIPYNNAIVSRISGDEFYVFLYGYDNKNSAMDIIRSIKAEMDTEPFQLTPKKQTRLRASVGIAWYPDDAVNYFDLIKYADFAMYTVKHTEKGQIAEFDSNLYHRDSFLLHSKEELNKLIEEESVQYVFQPIIDAHTGEIFAYEALMRPISAHLATPTDVLRIAETQSRLRQIEKLTLFKSVRTYLNYPDIVAGRKLFINTLPGQMISGREVKEFEYEFGGILDQLVFEFMETEKLDNEFTQDKLDYYAKWNCQIALDDYGTGYNNDSILLLLHPDYVKIDMSIVRNIDTDRNRQIMLQNLLSYLKYQQISVIAEGVETSAEMNTLISYGIDYLQGYYVGMPEAVPARNSIRSVEIRSCQSGLDT</sequence>
<dbReference type="Gene3D" id="3.20.20.450">
    <property type="entry name" value="EAL domain"/>
    <property type="match status" value="1"/>
</dbReference>
<dbReference type="Pfam" id="PF00563">
    <property type="entry name" value="EAL"/>
    <property type="match status" value="1"/>
</dbReference>
<keyword evidence="1" id="KW-1133">Transmembrane helix</keyword>
<comment type="caution">
    <text evidence="4">The sequence shown here is derived from an EMBL/GenBank/DDBJ whole genome shotgun (WGS) entry which is preliminary data.</text>
</comment>
<dbReference type="InterPro" id="IPR043128">
    <property type="entry name" value="Rev_trsase/Diguanyl_cyclase"/>
</dbReference>
<dbReference type="CDD" id="cd01948">
    <property type="entry name" value="EAL"/>
    <property type="match status" value="1"/>
</dbReference>
<dbReference type="SMART" id="SM00052">
    <property type="entry name" value="EAL"/>
    <property type="match status" value="1"/>
</dbReference>
<dbReference type="Pfam" id="PF00990">
    <property type="entry name" value="GGDEF"/>
    <property type="match status" value="1"/>
</dbReference>
<dbReference type="Proteomes" id="UP000606889">
    <property type="component" value="Unassembled WGS sequence"/>
</dbReference>
<dbReference type="InterPro" id="IPR050706">
    <property type="entry name" value="Cyclic-di-GMP_PDE-like"/>
</dbReference>
<name>A0ABR7EAU2_9FIRM</name>
<dbReference type="CDD" id="cd18773">
    <property type="entry name" value="PDC1_HK_sensor"/>
    <property type="match status" value="1"/>
</dbReference>
<feature type="transmembrane region" description="Helical" evidence="1">
    <location>
        <begin position="365"/>
        <end position="387"/>
    </location>
</feature>
<gene>
    <name evidence="4" type="ORF">H8S18_00915</name>
</gene>
<dbReference type="PROSITE" id="PS50883">
    <property type="entry name" value="EAL"/>
    <property type="match status" value="1"/>
</dbReference>
<organism evidence="4 5">
    <name type="scientific">Christensenella tenuis</name>
    <dbReference type="NCBI Taxonomy" id="2763033"/>
    <lineage>
        <taxon>Bacteria</taxon>
        <taxon>Bacillati</taxon>
        <taxon>Bacillota</taxon>
        <taxon>Clostridia</taxon>
        <taxon>Christensenellales</taxon>
        <taxon>Christensenellaceae</taxon>
        <taxon>Christensenella</taxon>
    </lineage>
</organism>
<evidence type="ECO:0000259" key="2">
    <source>
        <dbReference type="PROSITE" id="PS50883"/>
    </source>
</evidence>
<feature type="transmembrane region" description="Helical" evidence="1">
    <location>
        <begin position="12"/>
        <end position="31"/>
    </location>
</feature>
<dbReference type="PANTHER" id="PTHR33121">
    <property type="entry name" value="CYCLIC DI-GMP PHOSPHODIESTERASE PDEF"/>
    <property type="match status" value="1"/>
</dbReference>
<dbReference type="CDD" id="cd01949">
    <property type="entry name" value="GGDEF"/>
    <property type="match status" value="1"/>
</dbReference>
<dbReference type="PROSITE" id="PS51257">
    <property type="entry name" value="PROKAR_LIPOPROTEIN"/>
    <property type="match status" value="1"/>
</dbReference>
<feature type="domain" description="EAL" evidence="2">
    <location>
        <begin position="728"/>
        <end position="975"/>
    </location>
</feature>
<protein>
    <submittedName>
        <fullName evidence="4">EAL domain-containing protein</fullName>
    </submittedName>
</protein>
<keyword evidence="1" id="KW-0472">Membrane</keyword>
<dbReference type="InterPro" id="IPR000160">
    <property type="entry name" value="GGDEF_dom"/>
</dbReference>
<dbReference type="PANTHER" id="PTHR33121:SF15">
    <property type="entry name" value="BLUE LIGHT- AND TEMPERATURE-REGULATED ANTIREPRESSOR BLUF"/>
    <property type="match status" value="1"/>
</dbReference>